<feature type="signal peptide" evidence="6">
    <location>
        <begin position="1"/>
        <end position="21"/>
    </location>
</feature>
<evidence type="ECO:0000259" key="7">
    <source>
        <dbReference type="PROSITE" id="PS51123"/>
    </source>
</evidence>
<dbReference type="InterPro" id="IPR036737">
    <property type="entry name" value="OmpA-like_sf"/>
</dbReference>
<keyword evidence="9" id="KW-1185">Reference proteome</keyword>
<protein>
    <submittedName>
        <fullName evidence="8">OmpA family protein</fullName>
    </submittedName>
</protein>
<evidence type="ECO:0000256" key="6">
    <source>
        <dbReference type="SAM" id="SignalP"/>
    </source>
</evidence>
<dbReference type="InterPro" id="IPR050330">
    <property type="entry name" value="Bact_OuterMem_StrucFunc"/>
</dbReference>
<evidence type="ECO:0000313" key="8">
    <source>
        <dbReference type="EMBL" id="WDF69917.1"/>
    </source>
</evidence>
<dbReference type="InterPro" id="IPR019734">
    <property type="entry name" value="TPR_rpt"/>
</dbReference>
<dbReference type="Gene3D" id="1.25.40.10">
    <property type="entry name" value="Tetratricopeptide repeat domain"/>
    <property type="match status" value="1"/>
</dbReference>
<dbReference type="Gene3D" id="3.30.1330.60">
    <property type="entry name" value="OmpA-like domain"/>
    <property type="match status" value="1"/>
</dbReference>
<evidence type="ECO:0000256" key="1">
    <source>
        <dbReference type="ARBA" id="ARBA00004442"/>
    </source>
</evidence>
<organism evidence="8 9">
    <name type="scientific">Sphingobacterium oryzagri</name>
    <dbReference type="NCBI Taxonomy" id="3025669"/>
    <lineage>
        <taxon>Bacteria</taxon>
        <taxon>Pseudomonadati</taxon>
        <taxon>Bacteroidota</taxon>
        <taxon>Sphingobacteriia</taxon>
        <taxon>Sphingobacteriales</taxon>
        <taxon>Sphingobacteriaceae</taxon>
        <taxon>Sphingobacterium</taxon>
    </lineage>
</organism>
<dbReference type="CDD" id="cd07185">
    <property type="entry name" value="OmpA_C-like"/>
    <property type="match status" value="1"/>
</dbReference>
<gene>
    <name evidence="8" type="ORF">PQ465_05950</name>
</gene>
<keyword evidence="3" id="KW-0998">Cell outer membrane</keyword>
<evidence type="ECO:0000256" key="5">
    <source>
        <dbReference type="PROSITE-ProRule" id="PRU00473"/>
    </source>
</evidence>
<dbReference type="SMART" id="SM00028">
    <property type="entry name" value="TPR"/>
    <property type="match status" value="2"/>
</dbReference>
<dbReference type="PRINTS" id="PR01023">
    <property type="entry name" value="NAFLGMOTY"/>
</dbReference>
<dbReference type="PROSITE" id="PS51123">
    <property type="entry name" value="OMPA_2"/>
    <property type="match status" value="1"/>
</dbReference>
<dbReference type="PRINTS" id="PR01021">
    <property type="entry name" value="OMPADOMAIN"/>
</dbReference>
<dbReference type="Gene3D" id="2.120.10.30">
    <property type="entry name" value="TolB, C-terminal domain"/>
    <property type="match status" value="1"/>
</dbReference>
<evidence type="ECO:0000256" key="3">
    <source>
        <dbReference type="ARBA" id="ARBA00023237"/>
    </source>
</evidence>
<dbReference type="Pfam" id="PF13414">
    <property type="entry name" value="TPR_11"/>
    <property type="match status" value="1"/>
</dbReference>
<dbReference type="EMBL" id="CP117880">
    <property type="protein sequence ID" value="WDF69917.1"/>
    <property type="molecule type" value="Genomic_DNA"/>
</dbReference>
<evidence type="ECO:0000256" key="2">
    <source>
        <dbReference type="ARBA" id="ARBA00023136"/>
    </source>
</evidence>
<comment type="subcellular location">
    <subcellularLocation>
        <location evidence="1">Cell outer membrane</location>
    </subcellularLocation>
</comment>
<dbReference type="Pfam" id="PF07676">
    <property type="entry name" value="PD40"/>
    <property type="match status" value="3"/>
</dbReference>
<feature type="repeat" description="TPR" evidence="4">
    <location>
        <begin position="64"/>
        <end position="97"/>
    </location>
</feature>
<keyword evidence="4" id="KW-0802">TPR repeat</keyword>
<sequence>MARVRYYLCIALFLCLVAAYGQKPSPNKRAQAAYIAAGESLRLNQLDQAQQHLLLAISYDASFATAYQQLGDILRKQQRYEEAAANYQKVLQLDPNLTPLTYFALGESLLFSGHYSTAQQALESYQQRISPSPSSQRLIDSYLANCRYALQHVQPRTDVLQRLESTVNTQNDEYFPKLTADNRTIIFTRKTDNQENFYESKLVDTGWSEAEMLVGAINSKDFNEGAHCISPDGKYLFFTGCNWPNGLGSCDIYVSKKLDGQWSQPHNLGAPINSKGWEAQPAISADGKTLYFVSNRAGGLGGYDIYSSSLKDDGNWSVPKNLGPQINTPFDEVAPYIHADNRTLYFASDGWPGFGRKDIFFSQLDSLQQWSNPINMGNDVNDFRDQTSLHVSMNGKIGHLSAQDSSGNLDIYRFMVAQPLQPDPVAYVAGHVSDADDNHPLDATITIVNTRNGKTVFLDSSDPVDGTFLATLPIGHNYAFQIQCKGYLFTTLQYALDDPEFTDEKFETEIRLHAMKKGATSTLNNVYFGVNQHELLPESTADLQLLADFLQQHASLHIEIAGHTDNTGNEQTNQLLSEKRAASVKFYLESQGISAGRLSTKGYGASKPIADNTTAAGRQLNRRTAFTIMQL</sequence>
<dbReference type="SUPFAM" id="SSF82171">
    <property type="entry name" value="DPP6 N-terminal domain-like"/>
    <property type="match status" value="1"/>
</dbReference>
<dbReference type="Proteomes" id="UP001221558">
    <property type="component" value="Chromosome"/>
</dbReference>
<feature type="chain" id="PRO_5046487437" evidence="6">
    <location>
        <begin position="22"/>
        <end position="631"/>
    </location>
</feature>
<dbReference type="PROSITE" id="PS50005">
    <property type="entry name" value="TPR"/>
    <property type="match status" value="1"/>
</dbReference>
<dbReference type="InterPro" id="IPR006665">
    <property type="entry name" value="OmpA-like"/>
</dbReference>
<feature type="domain" description="OmpA-like" evidence="7">
    <location>
        <begin position="515"/>
        <end position="631"/>
    </location>
</feature>
<dbReference type="PANTHER" id="PTHR30329:SF21">
    <property type="entry name" value="LIPOPROTEIN YIAD-RELATED"/>
    <property type="match status" value="1"/>
</dbReference>
<dbReference type="InterPro" id="IPR006664">
    <property type="entry name" value="OMP_bac"/>
</dbReference>
<accession>A0ABY7WK00</accession>
<dbReference type="InterPro" id="IPR011042">
    <property type="entry name" value="6-blade_b-propeller_TolB-like"/>
</dbReference>
<dbReference type="PROSITE" id="PS50293">
    <property type="entry name" value="TPR_REGION"/>
    <property type="match status" value="1"/>
</dbReference>
<keyword evidence="2 5" id="KW-0472">Membrane</keyword>
<dbReference type="SUPFAM" id="SSF48452">
    <property type="entry name" value="TPR-like"/>
    <property type="match status" value="1"/>
</dbReference>
<reference evidence="8 9" key="1">
    <citation type="submission" date="2023-02" db="EMBL/GenBank/DDBJ databases">
        <title>Genome sequence of Sphingobacterium sp. KACC 22765.</title>
        <authorList>
            <person name="Kim S."/>
            <person name="Heo J."/>
            <person name="Kwon S.-W."/>
        </authorList>
    </citation>
    <scope>NUCLEOTIDE SEQUENCE [LARGE SCALE GENOMIC DNA]</scope>
    <source>
        <strain evidence="8 9">KACC 22765</strain>
    </source>
</reference>
<proteinExistence type="predicted"/>
<dbReference type="SUPFAM" id="SSF103088">
    <property type="entry name" value="OmpA-like"/>
    <property type="match status" value="1"/>
</dbReference>
<name>A0ABY7WK00_9SPHI</name>
<dbReference type="RefSeq" id="WP_274268627.1">
    <property type="nucleotide sequence ID" value="NZ_CP117880.1"/>
</dbReference>
<dbReference type="PANTHER" id="PTHR30329">
    <property type="entry name" value="STATOR ELEMENT OF FLAGELLAR MOTOR COMPLEX"/>
    <property type="match status" value="1"/>
</dbReference>
<evidence type="ECO:0000256" key="4">
    <source>
        <dbReference type="PROSITE-ProRule" id="PRU00339"/>
    </source>
</evidence>
<keyword evidence="6" id="KW-0732">Signal</keyword>
<dbReference type="InterPro" id="IPR011659">
    <property type="entry name" value="WD40"/>
</dbReference>
<evidence type="ECO:0000313" key="9">
    <source>
        <dbReference type="Proteomes" id="UP001221558"/>
    </source>
</evidence>
<dbReference type="Pfam" id="PF00691">
    <property type="entry name" value="OmpA"/>
    <property type="match status" value="1"/>
</dbReference>
<dbReference type="InterPro" id="IPR011990">
    <property type="entry name" value="TPR-like_helical_dom_sf"/>
</dbReference>